<sequence length="224" mass="25783">METSKESLQHDLNVFLKQYRKAPHATTGQSPPQLFLGRNIRTRIDLVRHESVHSRISEEQRIGFTPSYHSLETGQHVYILSGNPRLDKWIPGIVVMKNGDLHYQINYQGIIVKRHIDQIRPFGGSNDSDESQSLRDSVDDSSQRTLARRLKRPSSGARTEEHQPPNDRIQRENEIDRDDNIPENAQQHGEGAAPCEEPIRDQPLQENLRRSSRARRPPQFFSPS</sequence>
<keyword evidence="2" id="KW-1185">Reference proteome</keyword>
<dbReference type="Proteomes" id="UP001239111">
    <property type="component" value="Chromosome 3"/>
</dbReference>
<accession>A0ACC2NLC8</accession>
<proteinExistence type="predicted"/>
<organism evidence="1 2">
    <name type="scientific">Eretmocerus hayati</name>
    <dbReference type="NCBI Taxonomy" id="131215"/>
    <lineage>
        <taxon>Eukaryota</taxon>
        <taxon>Metazoa</taxon>
        <taxon>Ecdysozoa</taxon>
        <taxon>Arthropoda</taxon>
        <taxon>Hexapoda</taxon>
        <taxon>Insecta</taxon>
        <taxon>Pterygota</taxon>
        <taxon>Neoptera</taxon>
        <taxon>Endopterygota</taxon>
        <taxon>Hymenoptera</taxon>
        <taxon>Apocrita</taxon>
        <taxon>Proctotrupomorpha</taxon>
        <taxon>Chalcidoidea</taxon>
        <taxon>Aphelinidae</taxon>
        <taxon>Aphelininae</taxon>
        <taxon>Eretmocerus</taxon>
    </lineage>
</organism>
<name>A0ACC2NLC8_9HYME</name>
<reference evidence="1" key="1">
    <citation type="submission" date="2023-04" db="EMBL/GenBank/DDBJ databases">
        <title>A chromosome-level genome assembly of the parasitoid wasp Eretmocerus hayati.</title>
        <authorList>
            <person name="Zhong Y."/>
            <person name="Liu S."/>
            <person name="Liu Y."/>
        </authorList>
    </citation>
    <scope>NUCLEOTIDE SEQUENCE</scope>
    <source>
        <strain evidence="1">ZJU_SS_LIU_2023</strain>
    </source>
</reference>
<comment type="caution">
    <text evidence="1">The sequence shown here is derived from an EMBL/GenBank/DDBJ whole genome shotgun (WGS) entry which is preliminary data.</text>
</comment>
<protein>
    <submittedName>
        <fullName evidence="1">Uncharacterized protein</fullName>
    </submittedName>
</protein>
<dbReference type="EMBL" id="CM056743">
    <property type="protein sequence ID" value="KAJ8671119.1"/>
    <property type="molecule type" value="Genomic_DNA"/>
</dbReference>
<evidence type="ECO:0000313" key="1">
    <source>
        <dbReference type="EMBL" id="KAJ8671119.1"/>
    </source>
</evidence>
<gene>
    <name evidence="1" type="ORF">QAD02_002378</name>
</gene>
<evidence type="ECO:0000313" key="2">
    <source>
        <dbReference type="Proteomes" id="UP001239111"/>
    </source>
</evidence>